<organism evidence="1 2">
    <name type="scientific">Sphaerobolus stellatus (strain SS14)</name>
    <dbReference type="NCBI Taxonomy" id="990650"/>
    <lineage>
        <taxon>Eukaryota</taxon>
        <taxon>Fungi</taxon>
        <taxon>Dikarya</taxon>
        <taxon>Basidiomycota</taxon>
        <taxon>Agaricomycotina</taxon>
        <taxon>Agaricomycetes</taxon>
        <taxon>Phallomycetidae</taxon>
        <taxon>Geastrales</taxon>
        <taxon>Sphaerobolaceae</taxon>
        <taxon>Sphaerobolus</taxon>
    </lineage>
</organism>
<evidence type="ECO:0000313" key="2">
    <source>
        <dbReference type="Proteomes" id="UP000054279"/>
    </source>
</evidence>
<proteinExistence type="predicted"/>
<sequence>MTGKTTKPRTCGRCLLAKDGMGQGKNMHPKYTCSDGLPIWKGIPFPVKKMPYQMTKDEGTNGKKTLSGPGCIHAFKDGVRIATEAMKNGQELSDDLKNLLIFEEIARIDHNQDRLIALD</sequence>
<reference evidence="1 2" key="1">
    <citation type="submission" date="2014-06" db="EMBL/GenBank/DDBJ databases">
        <title>Evolutionary Origins and Diversification of the Mycorrhizal Mutualists.</title>
        <authorList>
            <consortium name="DOE Joint Genome Institute"/>
            <consortium name="Mycorrhizal Genomics Consortium"/>
            <person name="Kohler A."/>
            <person name="Kuo A."/>
            <person name="Nagy L.G."/>
            <person name="Floudas D."/>
            <person name="Copeland A."/>
            <person name="Barry K.W."/>
            <person name="Cichocki N."/>
            <person name="Veneault-Fourrey C."/>
            <person name="LaButti K."/>
            <person name="Lindquist E.A."/>
            <person name="Lipzen A."/>
            <person name="Lundell T."/>
            <person name="Morin E."/>
            <person name="Murat C."/>
            <person name="Riley R."/>
            <person name="Ohm R."/>
            <person name="Sun H."/>
            <person name="Tunlid A."/>
            <person name="Henrissat B."/>
            <person name="Grigoriev I.V."/>
            <person name="Hibbett D.S."/>
            <person name="Martin F."/>
        </authorList>
    </citation>
    <scope>NUCLEOTIDE SEQUENCE [LARGE SCALE GENOMIC DNA]</scope>
    <source>
        <strain evidence="1 2">SS14</strain>
    </source>
</reference>
<dbReference type="EMBL" id="KN837569">
    <property type="protein sequence ID" value="KIJ23889.1"/>
    <property type="molecule type" value="Genomic_DNA"/>
</dbReference>
<accession>A0A0C9TPN5</accession>
<evidence type="ECO:0000313" key="1">
    <source>
        <dbReference type="EMBL" id="KIJ23889.1"/>
    </source>
</evidence>
<dbReference type="HOGENOM" id="CLU_2062962_0_0_1"/>
<name>A0A0C9TPN5_SPHS4</name>
<gene>
    <name evidence="1" type="ORF">M422DRAFT_56655</name>
</gene>
<protein>
    <submittedName>
        <fullName evidence="1">Uncharacterized protein</fullName>
    </submittedName>
</protein>
<keyword evidence="2" id="KW-1185">Reference proteome</keyword>
<dbReference type="AlphaFoldDB" id="A0A0C9TPN5"/>
<dbReference type="Proteomes" id="UP000054279">
    <property type="component" value="Unassembled WGS sequence"/>
</dbReference>